<evidence type="ECO:0000259" key="5">
    <source>
        <dbReference type="Pfam" id="PF24827"/>
    </source>
</evidence>
<evidence type="ECO:0000256" key="1">
    <source>
        <dbReference type="ARBA" id="ARBA00001947"/>
    </source>
</evidence>
<accession>A0A6B2JNJ8</accession>
<keyword evidence="7" id="KW-1185">Reference proteome</keyword>
<evidence type="ECO:0000313" key="7">
    <source>
        <dbReference type="Proteomes" id="UP000474757"/>
    </source>
</evidence>
<organism evidence="6 7">
    <name type="scientific">Pseudoroseicyclus tamaricis</name>
    <dbReference type="NCBI Taxonomy" id="2705421"/>
    <lineage>
        <taxon>Bacteria</taxon>
        <taxon>Pseudomonadati</taxon>
        <taxon>Pseudomonadota</taxon>
        <taxon>Alphaproteobacteria</taxon>
        <taxon>Rhodobacterales</taxon>
        <taxon>Paracoccaceae</taxon>
        <taxon>Pseudoroseicyclus</taxon>
    </lineage>
</organism>
<comment type="caution">
    <text evidence="6">The sequence shown here is derived from an EMBL/GenBank/DDBJ whole genome shotgun (WGS) entry which is preliminary data.</text>
</comment>
<proteinExistence type="predicted"/>
<dbReference type="GO" id="GO:0016788">
    <property type="term" value="F:hydrolase activity, acting on ester bonds"/>
    <property type="evidence" value="ECO:0007669"/>
    <property type="project" value="InterPro"/>
</dbReference>
<dbReference type="PANTHER" id="PTHR37326">
    <property type="entry name" value="BLL3975 PROTEIN"/>
    <property type="match status" value="1"/>
</dbReference>
<feature type="domain" description="Succinylglutamate desuccinylase/Aspartoacylase catalytic" evidence="5">
    <location>
        <begin position="36"/>
        <end position="223"/>
    </location>
</feature>
<evidence type="ECO:0000313" key="6">
    <source>
        <dbReference type="EMBL" id="NDV00267.1"/>
    </source>
</evidence>
<keyword evidence="2" id="KW-0479">Metal-binding</keyword>
<gene>
    <name evidence="6" type="ORF">GZA08_04695</name>
</gene>
<protein>
    <recommendedName>
        <fullName evidence="5">Succinylglutamate desuccinylase/Aspartoacylase catalytic domain-containing protein</fullName>
    </recommendedName>
</protein>
<dbReference type="PANTHER" id="PTHR37326:SF1">
    <property type="entry name" value="BLL3975 PROTEIN"/>
    <property type="match status" value="1"/>
</dbReference>
<dbReference type="Proteomes" id="UP000474757">
    <property type="component" value="Unassembled WGS sequence"/>
</dbReference>
<dbReference type="AlphaFoldDB" id="A0A6B2JNJ8"/>
<dbReference type="InterPro" id="IPR055438">
    <property type="entry name" value="AstE_AspA_cat"/>
</dbReference>
<dbReference type="SUPFAM" id="SSF53187">
    <property type="entry name" value="Zn-dependent exopeptidases"/>
    <property type="match status" value="1"/>
</dbReference>
<comment type="cofactor">
    <cofactor evidence="1">
        <name>Zn(2+)</name>
        <dbReference type="ChEBI" id="CHEBI:29105"/>
    </cofactor>
</comment>
<evidence type="ECO:0000256" key="2">
    <source>
        <dbReference type="ARBA" id="ARBA00022723"/>
    </source>
</evidence>
<dbReference type="InterPro" id="IPR043795">
    <property type="entry name" value="N-alpha-Ac-DABA-like"/>
</dbReference>
<keyword evidence="3" id="KW-0378">Hydrolase</keyword>
<dbReference type="GO" id="GO:0016811">
    <property type="term" value="F:hydrolase activity, acting on carbon-nitrogen (but not peptide) bonds, in linear amides"/>
    <property type="evidence" value="ECO:0007669"/>
    <property type="project" value="InterPro"/>
</dbReference>
<evidence type="ECO:0000256" key="4">
    <source>
        <dbReference type="ARBA" id="ARBA00022833"/>
    </source>
</evidence>
<dbReference type="Gene3D" id="3.40.630.10">
    <property type="entry name" value="Zn peptidases"/>
    <property type="match status" value="1"/>
</dbReference>
<dbReference type="EMBL" id="JAAGAB010000001">
    <property type="protein sequence ID" value="NDV00267.1"/>
    <property type="molecule type" value="Genomic_DNA"/>
</dbReference>
<sequence length="317" mass="32372">MLTDLTKPTTRIARAEHAVPGSARPLTVITVTGGRPGPTLAVIGAVHGDELEGPLAIGQLLAHLDSEPIDGTLILLPVANPEAVAAGQRCTPGDGMNLARVFPGRRDGSVTEAMAAVITETVIAPADALVDLHSAAVAAESPLLAGYVATPGPVGRAAEGMARAFGAPVLWRHESPCPPGRTISVAEARGAPAIYVEATGGVTPPDELVDAYAEGVLRVMAHLGMIAPIFSPAPLPLCLAGDGDTDAPTVAAPHAGLLERHVELGAPVAAGQLCFTLRDVGGAVLAEIRAGSGGHPVFLRRSRWVERGELLMKLAEV</sequence>
<reference evidence="6 7" key="1">
    <citation type="submission" date="2020-02" db="EMBL/GenBank/DDBJ databases">
        <title>Pseudoroseicyclus tamarix, sp. nov., isolated from offshore sediment of a Tamarix chinensis forest.</title>
        <authorList>
            <person name="Gai Y."/>
        </authorList>
    </citation>
    <scope>NUCLEOTIDE SEQUENCE [LARGE SCALE GENOMIC DNA]</scope>
    <source>
        <strain evidence="6 7">CLL3-39</strain>
    </source>
</reference>
<evidence type="ECO:0000256" key="3">
    <source>
        <dbReference type="ARBA" id="ARBA00022801"/>
    </source>
</evidence>
<dbReference type="InterPro" id="IPR053138">
    <property type="entry name" value="N-alpha-Ac-DABA_deacetylase"/>
</dbReference>
<dbReference type="PIRSF" id="PIRSF039012">
    <property type="entry name" value="ASP"/>
    <property type="match status" value="1"/>
</dbReference>
<dbReference type="Pfam" id="PF24827">
    <property type="entry name" value="AstE_AspA_cat"/>
    <property type="match status" value="1"/>
</dbReference>
<name>A0A6B2JNJ8_9RHOB</name>
<dbReference type="GO" id="GO:0046872">
    <property type="term" value="F:metal ion binding"/>
    <property type="evidence" value="ECO:0007669"/>
    <property type="project" value="UniProtKB-KW"/>
</dbReference>
<keyword evidence="4" id="KW-0862">Zinc</keyword>
<dbReference type="RefSeq" id="WP_163890445.1">
    <property type="nucleotide sequence ID" value="NZ_JAAFYS010000001.1"/>
</dbReference>